<dbReference type="InterPro" id="IPR052898">
    <property type="entry name" value="ACAD10-like"/>
</dbReference>
<dbReference type="InterPro" id="IPR023198">
    <property type="entry name" value="PGP-like_dom2"/>
</dbReference>
<dbReference type="SUPFAM" id="SSF56784">
    <property type="entry name" value="HAD-like"/>
    <property type="match status" value="1"/>
</dbReference>
<dbReference type="PRINTS" id="PR00413">
    <property type="entry name" value="HADHALOGNASE"/>
</dbReference>
<evidence type="ECO:0000313" key="2">
    <source>
        <dbReference type="Proteomes" id="UP001500416"/>
    </source>
</evidence>
<dbReference type="InterPro" id="IPR023214">
    <property type="entry name" value="HAD_sf"/>
</dbReference>
<dbReference type="CDD" id="cd02603">
    <property type="entry name" value="HAD_sEH-N_like"/>
    <property type="match status" value="1"/>
</dbReference>
<dbReference type="InterPro" id="IPR006439">
    <property type="entry name" value="HAD-SF_hydro_IA"/>
</dbReference>
<dbReference type="SFLD" id="SFLDS00003">
    <property type="entry name" value="Haloacid_Dehalogenase"/>
    <property type="match status" value="1"/>
</dbReference>
<dbReference type="RefSeq" id="WP_343933482.1">
    <property type="nucleotide sequence ID" value="NZ_BAAABU010000003.1"/>
</dbReference>
<dbReference type="PANTHER" id="PTHR47829">
    <property type="entry name" value="HYDROLASE, PUTATIVE (AFU_ORTHOLOGUE AFUA_1G12880)-RELATED"/>
    <property type="match status" value="1"/>
</dbReference>
<evidence type="ECO:0008006" key="3">
    <source>
        <dbReference type="Google" id="ProtNLM"/>
    </source>
</evidence>
<reference evidence="1 2" key="1">
    <citation type="journal article" date="2019" name="Int. J. Syst. Evol. Microbiol.">
        <title>The Global Catalogue of Microorganisms (GCM) 10K type strain sequencing project: providing services to taxonomists for standard genome sequencing and annotation.</title>
        <authorList>
            <consortium name="The Broad Institute Genomics Platform"/>
            <consortium name="The Broad Institute Genome Sequencing Center for Infectious Disease"/>
            <person name="Wu L."/>
            <person name="Ma J."/>
        </authorList>
    </citation>
    <scope>NUCLEOTIDE SEQUENCE [LARGE SCALE GENOMIC DNA]</scope>
    <source>
        <strain evidence="1 2">JCM 3380</strain>
    </source>
</reference>
<protein>
    <recommendedName>
        <fullName evidence="3">Hydrolase of the HAD superfamily</fullName>
    </recommendedName>
</protein>
<sequence>MAETDRRVDAVVLDWGGVLTVSVPAFIEDWLTRENIDRERYGATMRGWMGRDAAPDNPVFRLETGELSADEFEALLAAELVTLDGREIAAQGLLRRMFGSAIPDPAMVELVRGVRAAGVPTVLLSNSWGEGYPEDLLLELFDTIVISGRIGLRKPDPAIFTHTLDLIGVPAHRCVFLDDAPVNVEGARAVGLHAHRHTDAESSRAVLADLLGHDLPGADL</sequence>
<keyword evidence="2" id="KW-1185">Reference proteome</keyword>
<comment type="caution">
    <text evidence="1">The sequence shown here is derived from an EMBL/GenBank/DDBJ whole genome shotgun (WGS) entry which is preliminary data.</text>
</comment>
<proteinExistence type="predicted"/>
<dbReference type="NCBIfam" id="TIGR01509">
    <property type="entry name" value="HAD-SF-IA-v3"/>
    <property type="match status" value="1"/>
</dbReference>
<evidence type="ECO:0000313" key="1">
    <source>
        <dbReference type="EMBL" id="GAA0222435.1"/>
    </source>
</evidence>
<dbReference type="Gene3D" id="3.40.50.1000">
    <property type="entry name" value="HAD superfamily/HAD-like"/>
    <property type="match status" value="1"/>
</dbReference>
<dbReference type="NCBIfam" id="TIGR01549">
    <property type="entry name" value="HAD-SF-IA-v1"/>
    <property type="match status" value="1"/>
</dbReference>
<dbReference type="InterPro" id="IPR036412">
    <property type="entry name" value="HAD-like_sf"/>
</dbReference>
<dbReference type="Proteomes" id="UP001500416">
    <property type="component" value="Unassembled WGS sequence"/>
</dbReference>
<dbReference type="SFLD" id="SFLDG01129">
    <property type="entry name" value="C1.5:_HAD__Beta-PGM__Phosphata"/>
    <property type="match status" value="1"/>
</dbReference>
<gene>
    <name evidence="1" type="ORF">GCM10010492_20760</name>
</gene>
<dbReference type="PANTHER" id="PTHR47829:SF1">
    <property type="entry name" value="HAD FAMILY PHOSPHATASE"/>
    <property type="match status" value="1"/>
</dbReference>
<dbReference type="Gene3D" id="1.10.150.240">
    <property type="entry name" value="Putative phosphatase, domain 2"/>
    <property type="match status" value="1"/>
</dbReference>
<name>A0ABN0TIE6_9PSEU</name>
<dbReference type="EMBL" id="BAAABU010000003">
    <property type="protein sequence ID" value="GAA0222435.1"/>
    <property type="molecule type" value="Genomic_DNA"/>
</dbReference>
<organism evidence="1 2">
    <name type="scientific">Saccharothrix mutabilis subsp. mutabilis</name>
    <dbReference type="NCBI Taxonomy" id="66855"/>
    <lineage>
        <taxon>Bacteria</taxon>
        <taxon>Bacillati</taxon>
        <taxon>Actinomycetota</taxon>
        <taxon>Actinomycetes</taxon>
        <taxon>Pseudonocardiales</taxon>
        <taxon>Pseudonocardiaceae</taxon>
        <taxon>Saccharothrix</taxon>
    </lineage>
</organism>
<dbReference type="Pfam" id="PF00702">
    <property type="entry name" value="Hydrolase"/>
    <property type="match status" value="1"/>
</dbReference>
<accession>A0ABN0TIE6</accession>